<feature type="compositionally biased region" description="Polar residues" evidence="1">
    <location>
        <begin position="408"/>
        <end position="417"/>
    </location>
</feature>
<sequence length="452" mass="48752">MPTNQWVVVDDTDAAIVYEGPWTATDGTKYANSGNFGKPYNNTLHGTSATGSLSFSFQGSSARLTGTLDVKNSSGVLDPTWQCFVDQSNIGTKPPQNPSTQNNWLLCDWTDLSDGQHVVTVNISSNGQSFWFDQIYYQPGSDAKLESSTVFVGGNDPAVSLDSAWKPLEEIGYMTQTAGATAKFKFTGSRVTWVGMIPRELPGVSTSATYSVDNQPPVRFTLPGLSSSQNSSQFNHVFFQTDYIAPKSHELVVKYEGDTSTTPLVLGSLLVDGFSPKGSTNKQHVGAIVGAVLGGIVLIILAAFAIFYLKRRKVTYKPVLIEEPFHYIKPFTLTRPHDPYSDAASYNPYNLSTSTLNHEPGDPNRISPYPFSSPSAIATSYQPGAQAHLQSAPAPYAWSGMSRKQALSAESATSKSSKVVVHQDSGMRLPNSTPEDIGLGPGYPAYGAGPRF</sequence>
<dbReference type="Gene3D" id="2.60.120.260">
    <property type="entry name" value="Galactose-binding domain-like"/>
    <property type="match status" value="2"/>
</dbReference>
<feature type="transmembrane region" description="Helical" evidence="2">
    <location>
        <begin position="285"/>
        <end position="309"/>
    </location>
</feature>
<keyword evidence="2" id="KW-0812">Transmembrane</keyword>
<evidence type="ECO:0000256" key="2">
    <source>
        <dbReference type="SAM" id="Phobius"/>
    </source>
</evidence>
<organism evidence="3 4">
    <name type="scientific">Candolleomyces aberdarensis</name>
    <dbReference type="NCBI Taxonomy" id="2316362"/>
    <lineage>
        <taxon>Eukaryota</taxon>
        <taxon>Fungi</taxon>
        <taxon>Dikarya</taxon>
        <taxon>Basidiomycota</taxon>
        <taxon>Agaricomycotina</taxon>
        <taxon>Agaricomycetes</taxon>
        <taxon>Agaricomycetidae</taxon>
        <taxon>Agaricales</taxon>
        <taxon>Agaricineae</taxon>
        <taxon>Psathyrellaceae</taxon>
        <taxon>Candolleomyces</taxon>
    </lineage>
</organism>
<accession>A0A4Q2DZN7</accession>
<feature type="region of interest" description="Disordered" evidence="1">
    <location>
        <begin position="408"/>
        <end position="452"/>
    </location>
</feature>
<proteinExistence type="predicted"/>
<dbReference type="STRING" id="2316362.A0A4Q2DZN7"/>
<dbReference type="EMBL" id="SDEE01000013">
    <property type="protein sequence ID" value="RXW24844.1"/>
    <property type="molecule type" value="Genomic_DNA"/>
</dbReference>
<dbReference type="AlphaFoldDB" id="A0A4Q2DZN7"/>
<evidence type="ECO:0000313" key="3">
    <source>
        <dbReference type="EMBL" id="RXW24844.1"/>
    </source>
</evidence>
<protein>
    <recommendedName>
        <fullName evidence="5">Transmembrane protein</fullName>
    </recommendedName>
</protein>
<gene>
    <name evidence="3" type="ORF">EST38_g1001</name>
</gene>
<dbReference type="OrthoDB" id="3052647at2759"/>
<name>A0A4Q2DZN7_9AGAR</name>
<dbReference type="Proteomes" id="UP000290288">
    <property type="component" value="Unassembled WGS sequence"/>
</dbReference>
<evidence type="ECO:0008006" key="5">
    <source>
        <dbReference type="Google" id="ProtNLM"/>
    </source>
</evidence>
<comment type="caution">
    <text evidence="3">The sequence shown here is derived from an EMBL/GenBank/DDBJ whole genome shotgun (WGS) entry which is preliminary data.</text>
</comment>
<evidence type="ECO:0000256" key="1">
    <source>
        <dbReference type="SAM" id="MobiDB-lite"/>
    </source>
</evidence>
<keyword evidence="2" id="KW-1133">Transmembrane helix</keyword>
<feature type="compositionally biased region" description="Low complexity" evidence="1">
    <location>
        <begin position="442"/>
        <end position="452"/>
    </location>
</feature>
<keyword evidence="2" id="KW-0472">Membrane</keyword>
<evidence type="ECO:0000313" key="4">
    <source>
        <dbReference type="Proteomes" id="UP000290288"/>
    </source>
</evidence>
<reference evidence="3 4" key="1">
    <citation type="submission" date="2019-01" db="EMBL/GenBank/DDBJ databases">
        <title>Draft genome sequence of Psathyrella aberdarensis IHI B618.</title>
        <authorList>
            <person name="Buettner E."/>
            <person name="Kellner H."/>
        </authorList>
    </citation>
    <scope>NUCLEOTIDE SEQUENCE [LARGE SCALE GENOMIC DNA]</scope>
    <source>
        <strain evidence="3 4">IHI B618</strain>
    </source>
</reference>
<keyword evidence="4" id="KW-1185">Reference proteome</keyword>